<feature type="domain" description="UDP-3-O-[3-hydroxymyristoyl] glucosamine N-acyltransferase non-repeat region" evidence="8">
    <location>
        <begin position="22"/>
        <end position="87"/>
    </location>
</feature>
<comment type="subunit">
    <text evidence="7">Homotrimer.</text>
</comment>
<keyword evidence="1 7" id="KW-0444">Lipid biosynthesis</keyword>
<dbReference type="OrthoDB" id="9784739at2"/>
<comment type="catalytic activity">
    <reaction evidence="7">
        <text>a UDP-3-O-[(3R)-3-hydroxyacyl]-alpha-D-glucosamine + a (3R)-hydroxyacyl-[ACP] = a UDP-2-N,3-O-bis[(3R)-3-hydroxyacyl]-alpha-D-glucosamine + holo-[ACP] + H(+)</text>
        <dbReference type="Rhea" id="RHEA:53836"/>
        <dbReference type="Rhea" id="RHEA-COMP:9685"/>
        <dbReference type="Rhea" id="RHEA-COMP:9945"/>
        <dbReference type="ChEBI" id="CHEBI:15378"/>
        <dbReference type="ChEBI" id="CHEBI:64479"/>
        <dbReference type="ChEBI" id="CHEBI:78827"/>
        <dbReference type="ChEBI" id="CHEBI:137740"/>
        <dbReference type="ChEBI" id="CHEBI:137748"/>
        <dbReference type="EC" id="2.3.1.191"/>
    </reaction>
</comment>
<dbReference type="EMBL" id="LT934425">
    <property type="protein sequence ID" value="SOH06309.1"/>
    <property type="molecule type" value="Genomic_DNA"/>
</dbReference>
<dbReference type="InterPro" id="IPR001451">
    <property type="entry name" value="Hexapep"/>
</dbReference>
<sequence length="346" mass="37023">MEKTLQELADYVGGTVAGDPNTIINGIMGIDEATEGHITFVANEKYIKKMNHTKASAVIVSPKLINAKKNLLVCNNPYLAFARIVELLMFKKPVYVKGIDSATSIANTAKIGKDVSIQAYVTIGENACIGDRVVVFPGVFIGENCTIGDDAVLHANVVIYPDTVIGRRVTIHSNTVIGSSGFGYAPDGQSYYKIPQAGNTVIEDDVDIGANTTINRATLGQTIIRRGTKIDSQVVISHNVEIGEDSVIVSQVGIAGTAKIGKHVTLAGGVGIIGHITVGDNVTVGGHSGVAQDLPGNGTYLGTPALPIQKMRRCYVIIEKLPEMKEHMKSLDKRLKQLEEKWKNSD</sequence>
<accession>A0A2C9CK67</accession>
<gene>
    <name evidence="10" type="primary">lpxA</name>
    <name evidence="7 9" type="synonym">lpxD</name>
    <name evidence="9" type="ORF">KsCSTR_30230</name>
    <name evidence="10" type="ORF">KSMBR1_3836</name>
</gene>
<dbReference type="Gene3D" id="3.40.1390.10">
    <property type="entry name" value="MurE/MurF, N-terminal domain"/>
    <property type="match status" value="1"/>
</dbReference>
<dbReference type="SUPFAM" id="SSF51161">
    <property type="entry name" value="Trimeric LpxA-like enzymes"/>
    <property type="match status" value="1"/>
</dbReference>
<evidence type="ECO:0000313" key="9">
    <source>
        <dbReference type="EMBL" id="QII12402.1"/>
    </source>
</evidence>
<keyword evidence="4 7" id="KW-0677">Repeat</keyword>
<dbReference type="RefSeq" id="WP_099326757.1">
    <property type="nucleotide sequence ID" value="NZ_CP049055.1"/>
</dbReference>
<evidence type="ECO:0000256" key="5">
    <source>
        <dbReference type="ARBA" id="ARBA00023098"/>
    </source>
</evidence>
<dbReference type="Gene3D" id="2.160.10.10">
    <property type="entry name" value="Hexapeptide repeat proteins"/>
    <property type="match status" value="1"/>
</dbReference>
<dbReference type="PANTHER" id="PTHR43378">
    <property type="entry name" value="UDP-3-O-ACYLGLUCOSAMINE N-ACYLTRANSFERASE"/>
    <property type="match status" value="1"/>
</dbReference>
<dbReference type="AlphaFoldDB" id="A0A2C9CK67"/>
<evidence type="ECO:0000256" key="6">
    <source>
        <dbReference type="ARBA" id="ARBA00023315"/>
    </source>
</evidence>
<protein>
    <recommendedName>
        <fullName evidence="7">UDP-3-O-acylglucosamine N-acyltransferase</fullName>
        <ecNumber evidence="7">2.3.1.191</ecNumber>
    </recommendedName>
</protein>
<dbReference type="NCBIfam" id="NF002060">
    <property type="entry name" value="PRK00892.1"/>
    <property type="match status" value="1"/>
</dbReference>
<keyword evidence="3 7" id="KW-0808">Transferase</keyword>
<dbReference type="CDD" id="cd03352">
    <property type="entry name" value="LbH_LpxD"/>
    <property type="match status" value="1"/>
</dbReference>
<reference evidence="11" key="2">
    <citation type="submission" date="2017-10" db="EMBL/GenBank/DDBJ databases">
        <authorList>
            <person name="Frank J."/>
        </authorList>
    </citation>
    <scope>NUCLEOTIDE SEQUENCE [LARGE SCALE GENOMIC DNA]</scope>
</reference>
<evidence type="ECO:0000313" key="11">
    <source>
        <dbReference type="Proteomes" id="UP000221734"/>
    </source>
</evidence>
<organism evidence="10 11">
    <name type="scientific">Kuenenia stuttgartiensis</name>
    <dbReference type="NCBI Taxonomy" id="174633"/>
    <lineage>
        <taxon>Bacteria</taxon>
        <taxon>Pseudomonadati</taxon>
        <taxon>Planctomycetota</taxon>
        <taxon>Candidatus Brocadiia</taxon>
        <taxon>Candidatus Brocadiales</taxon>
        <taxon>Candidatus Brocadiaceae</taxon>
        <taxon>Candidatus Kuenenia</taxon>
    </lineage>
</organism>
<comment type="function">
    <text evidence="7">Catalyzes the N-acylation of UDP-3-O-acylglucosamine using 3-hydroxyacyl-ACP as the acyl donor. Is involved in the biosynthesis of lipid A, a phosphorylated glycolipid that anchors the lipopolysaccharide to the outer membrane of the cell.</text>
</comment>
<dbReference type="HAMAP" id="MF_00523">
    <property type="entry name" value="LpxD"/>
    <property type="match status" value="1"/>
</dbReference>
<dbReference type="EMBL" id="CP049055">
    <property type="protein sequence ID" value="QII12402.1"/>
    <property type="molecule type" value="Genomic_DNA"/>
</dbReference>
<evidence type="ECO:0000256" key="7">
    <source>
        <dbReference type="HAMAP-Rule" id="MF_00523"/>
    </source>
</evidence>
<comment type="similarity">
    <text evidence="7">Belongs to the transferase hexapeptide repeat family. LpxD subfamily.</text>
</comment>
<proteinExistence type="inferred from homology"/>
<dbReference type="PROSITE" id="PS00101">
    <property type="entry name" value="HEXAPEP_TRANSFERASES"/>
    <property type="match status" value="2"/>
</dbReference>
<name>A0A2C9CK67_KUEST</name>
<evidence type="ECO:0000313" key="10">
    <source>
        <dbReference type="EMBL" id="SOH06309.1"/>
    </source>
</evidence>
<keyword evidence="11" id="KW-1185">Reference proteome</keyword>
<dbReference type="NCBIfam" id="TIGR01853">
    <property type="entry name" value="lipid_A_lpxD"/>
    <property type="match status" value="1"/>
</dbReference>
<dbReference type="GO" id="GO:0103118">
    <property type="term" value="F:UDP-3-O-[(3R)-3-hydroxyacyl]-glucosamine N-acyltransferase activity"/>
    <property type="evidence" value="ECO:0007669"/>
    <property type="project" value="UniProtKB-EC"/>
</dbReference>
<feature type="active site" description="Proton acceptor" evidence="7">
    <location>
        <position position="238"/>
    </location>
</feature>
<dbReference type="GO" id="GO:0009245">
    <property type="term" value="P:lipid A biosynthetic process"/>
    <property type="evidence" value="ECO:0007669"/>
    <property type="project" value="UniProtKB-UniRule"/>
</dbReference>
<dbReference type="Pfam" id="PF00132">
    <property type="entry name" value="Hexapep"/>
    <property type="match status" value="2"/>
</dbReference>
<evidence type="ECO:0000256" key="3">
    <source>
        <dbReference type="ARBA" id="ARBA00022679"/>
    </source>
</evidence>
<dbReference type="Proteomes" id="UP000221734">
    <property type="component" value="Chromosome Kuenenia_stuttgartiensis_MBR1"/>
</dbReference>
<keyword evidence="6 7" id="KW-0012">Acyltransferase</keyword>
<comment type="pathway">
    <text evidence="7">Bacterial outer membrane biogenesis; LPS lipid A biosynthesis.</text>
</comment>
<evidence type="ECO:0000256" key="4">
    <source>
        <dbReference type="ARBA" id="ARBA00022737"/>
    </source>
</evidence>
<dbReference type="Proteomes" id="UP000501926">
    <property type="component" value="Chromosome"/>
</dbReference>
<dbReference type="KEGG" id="kst:KSMBR1_3836"/>
<keyword evidence="5 7" id="KW-0443">Lipid metabolism</keyword>
<evidence type="ECO:0000256" key="2">
    <source>
        <dbReference type="ARBA" id="ARBA00022556"/>
    </source>
</evidence>
<keyword evidence="2 7" id="KW-0441">Lipid A biosynthesis</keyword>
<dbReference type="UniPathway" id="UPA00973"/>
<evidence type="ECO:0000313" key="12">
    <source>
        <dbReference type="Proteomes" id="UP000501926"/>
    </source>
</evidence>
<dbReference type="InterPro" id="IPR020573">
    <property type="entry name" value="UDP_GlcNAc_AcTrfase_non-rep"/>
</dbReference>
<dbReference type="EC" id="2.3.1.191" evidence="7"/>
<dbReference type="GO" id="GO:0016410">
    <property type="term" value="F:N-acyltransferase activity"/>
    <property type="evidence" value="ECO:0007669"/>
    <property type="project" value="InterPro"/>
</dbReference>
<evidence type="ECO:0000259" key="8">
    <source>
        <dbReference type="Pfam" id="PF04613"/>
    </source>
</evidence>
<reference evidence="10" key="1">
    <citation type="submission" date="2017-10" db="EMBL/GenBank/DDBJ databases">
        <authorList>
            <person name="Banno H."/>
            <person name="Chua N.-H."/>
        </authorList>
    </citation>
    <scope>NUCLEOTIDE SEQUENCE [LARGE SCALE GENOMIC DNA]</scope>
    <source>
        <strain evidence="10">Kuenenia_mbr1_ru-nijmegen</strain>
    </source>
</reference>
<dbReference type="Pfam" id="PF04613">
    <property type="entry name" value="LpxD"/>
    <property type="match status" value="1"/>
</dbReference>
<dbReference type="PANTHER" id="PTHR43378:SF2">
    <property type="entry name" value="UDP-3-O-ACYLGLUCOSAMINE N-ACYLTRANSFERASE 1, MITOCHONDRIAL-RELATED"/>
    <property type="match status" value="1"/>
</dbReference>
<dbReference type="InterPro" id="IPR018357">
    <property type="entry name" value="Hexapep_transf_CS"/>
</dbReference>
<dbReference type="GO" id="GO:0016020">
    <property type="term" value="C:membrane"/>
    <property type="evidence" value="ECO:0007669"/>
    <property type="project" value="GOC"/>
</dbReference>
<dbReference type="InterPro" id="IPR011004">
    <property type="entry name" value="Trimer_LpxA-like_sf"/>
</dbReference>
<reference evidence="9 12" key="3">
    <citation type="submission" date="2020-02" db="EMBL/GenBank/DDBJ databases">
        <title>Newly sequenced genome of strain CSTR1 showed variability in Candidatus Kuenenia stuttgartiensis genomes.</title>
        <authorList>
            <person name="Ding C."/>
            <person name="Adrian L."/>
        </authorList>
    </citation>
    <scope>NUCLEOTIDE SEQUENCE [LARGE SCALE GENOMIC DNA]</scope>
    <source>
        <strain evidence="9 12">CSTR1</strain>
    </source>
</reference>
<evidence type="ECO:0000256" key="1">
    <source>
        <dbReference type="ARBA" id="ARBA00022516"/>
    </source>
</evidence>
<dbReference type="InterPro" id="IPR007691">
    <property type="entry name" value="LpxD"/>
</dbReference>